<dbReference type="Proteomes" id="UP001233999">
    <property type="component" value="Unassembled WGS sequence"/>
</dbReference>
<accession>A0AAD7ZMZ1</accession>
<keyword evidence="1" id="KW-0472">Membrane</keyword>
<comment type="caution">
    <text evidence="2">The sequence shown here is derived from an EMBL/GenBank/DDBJ whole genome shotgun (WGS) entry which is preliminary data.</text>
</comment>
<protein>
    <submittedName>
        <fullName evidence="2">Uncharacterized protein</fullName>
    </submittedName>
</protein>
<feature type="non-terminal residue" evidence="2">
    <location>
        <position position="341"/>
    </location>
</feature>
<dbReference type="AlphaFoldDB" id="A0AAD7ZMZ1"/>
<keyword evidence="1" id="KW-0812">Transmembrane</keyword>
<reference evidence="2" key="2">
    <citation type="submission" date="2023-05" db="EMBL/GenBank/DDBJ databases">
        <authorList>
            <person name="Fouks B."/>
        </authorList>
    </citation>
    <scope>NUCLEOTIDE SEQUENCE</scope>
    <source>
        <strain evidence="2">Stay&amp;Tobe</strain>
        <tissue evidence="2">Testes</tissue>
    </source>
</reference>
<evidence type="ECO:0000313" key="2">
    <source>
        <dbReference type="EMBL" id="KAJ9583341.1"/>
    </source>
</evidence>
<proteinExistence type="predicted"/>
<feature type="non-terminal residue" evidence="2">
    <location>
        <position position="1"/>
    </location>
</feature>
<feature type="transmembrane region" description="Helical" evidence="1">
    <location>
        <begin position="200"/>
        <end position="221"/>
    </location>
</feature>
<gene>
    <name evidence="2" type="ORF">L9F63_022303</name>
</gene>
<organism evidence="2 3">
    <name type="scientific">Diploptera punctata</name>
    <name type="common">Pacific beetle cockroach</name>
    <dbReference type="NCBI Taxonomy" id="6984"/>
    <lineage>
        <taxon>Eukaryota</taxon>
        <taxon>Metazoa</taxon>
        <taxon>Ecdysozoa</taxon>
        <taxon>Arthropoda</taxon>
        <taxon>Hexapoda</taxon>
        <taxon>Insecta</taxon>
        <taxon>Pterygota</taxon>
        <taxon>Neoptera</taxon>
        <taxon>Polyneoptera</taxon>
        <taxon>Dictyoptera</taxon>
        <taxon>Blattodea</taxon>
        <taxon>Blaberoidea</taxon>
        <taxon>Blaberidae</taxon>
        <taxon>Diplopterinae</taxon>
        <taxon>Diploptera</taxon>
    </lineage>
</organism>
<evidence type="ECO:0000313" key="3">
    <source>
        <dbReference type="Proteomes" id="UP001233999"/>
    </source>
</evidence>
<name>A0AAD7ZMZ1_DIPPU</name>
<evidence type="ECO:0000256" key="1">
    <source>
        <dbReference type="SAM" id="Phobius"/>
    </source>
</evidence>
<keyword evidence="1" id="KW-1133">Transmembrane helix</keyword>
<sequence length="341" mass="39478">NCSTKWYRGPRLAKRNLNNDIIARFSRNVPVLNKRKLNAKETLQDHFDCEDSFVYLNFKNNSTTIVVLVLSLDRSRSLLSCHIESSDKLYVLLQHIFKYPYFFPQHADIINCTRTGIRRVLKTLKPDLKPAYRYEPENIVHTPGENSCCVCKGEQYALYQPIYETLVCKYSDGVSILQATRIVEGSFPYGLQCMLHLTRILYVLNMFYHIALVFNFGALVLNFRALLQCSSPENLAYLDRSDGKFEQRLQHHRVKEQDDNIHDYSNTGPYSDKGLSIRRRTCRSNAVVENILPSVTQPLTLNLDPALRTCQVKELEGRDNVHFGEHIEDHQRNYAGLEIAR</sequence>
<keyword evidence="3" id="KW-1185">Reference proteome</keyword>
<dbReference type="EMBL" id="JASPKZ010007614">
    <property type="protein sequence ID" value="KAJ9583341.1"/>
    <property type="molecule type" value="Genomic_DNA"/>
</dbReference>
<reference evidence="2" key="1">
    <citation type="journal article" date="2023" name="IScience">
        <title>Live-bearing cockroach genome reveals convergent evolutionary mechanisms linked to viviparity in insects and beyond.</title>
        <authorList>
            <person name="Fouks B."/>
            <person name="Harrison M.C."/>
            <person name="Mikhailova A.A."/>
            <person name="Marchal E."/>
            <person name="English S."/>
            <person name="Carruthers M."/>
            <person name="Jennings E.C."/>
            <person name="Chiamaka E.L."/>
            <person name="Frigard R.A."/>
            <person name="Pippel M."/>
            <person name="Attardo G.M."/>
            <person name="Benoit J.B."/>
            <person name="Bornberg-Bauer E."/>
            <person name="Tobe S.S."/>
        </authorList>
    </citation>
    <scope>NUCLEOTIDE SEQUENCE</scope>
    <source>
        <strain evidence="2">Stay&amp;Tobe</strain>
    </source>
</reference>